<name>A0AAW1JZ92_POPJA</name>
<sequence length="71" mass="7914">MALVADQYRKDHVAGAESDCESSDDVKHYESITRATLAPCLASFGHKEMSETCSKFRIIWYSSRTLPSPTS</sequence>
<comment type="caution">
    <text evidence="1">The sequence shown here is derived from an EMBL/GenBank/DDBJ whole genome shotgun (WGS) entry which is preliminary data.</text>
</comment>
<evidence type="ECO:0000313" key="2">
    <source>
        <dbReference type="Proteomes" id="UP001458880"/>
    </source>
</evidence>
<organism evidence="1 2">
    <name type="scientific">Popillia japonica</name>
    <name type="common">Japanese beetle</name>
    <dbReference type="NCBI Taxonomy" id="7064"/>
    <lineage>
        <taxon>Eukaryota</taxon>
        <taxon>Metazoa</taxon>
        <taxon>Ecdysozoa</taxon>
        <taxon>Arthropoda</taxon>
        <taxon>Hexapoda</taxon>
        <taxon>Insecta</taxon>
        <taxon>Pterygota</taxon>
        <taxon>Neoptera</taxon>
        <taxon>Endopterygota</taxon>
        <taxon>Coleoptera</taxon>
        <taxon>Polyphaga</taxon>
        <taxon>Scarabaeiformia</taxon>
        <taxon>Scarabaeidae</taxon>
        <taxon>Rutelinae</taxon>
        <taxon>Popillia</taxon>
    </lineage>
</organism>
<reference evidence="1 2" key="1">
    <citation type="journal article" date="2024" name="BMC Genomics">
        <title>De novo assembly and annotation of Popillia japonica's genome with initial clues to its potential as an invasive pest.</title>
        <authorList>
            <person name="Cucini C."/>
            <person name="Boschi S."/>
            <person name="Funari R."/>
            <person name="Cardaioli E."/>
            <person name="Iannotti N."/>
            <person name="Marturano G."/>
            <person name="Paoli F."/>
            <person name="Bruttini M."/>
            <person name="Carapelli A."/>
            <person name="Frati F."/>
            <person name="Nardi F."/>
        </authorList>
    </citation>
    <scope>NUCLEOTIDE SEQUENCE [LARGE SCALE GENOMIC DNA]</scope>
    <source>
        <strain evidence="1">DMR45628</strain>
    </source>
</reference>
<accession>A0AAW1JZ92</accession>
<protein>
    <submittedName>
        <fullName evidence="1">Uncharacterized protein</fullName>
    </submittedName>
</protein>
<evidence type="ECO:0000313" key="1">
    <source>
        <dbReference type="EMBL" id="KAK9710201.1"/>
    </source>
</evidence>
<dbReference type="Proteomes" id="UP001458880">
    <property type="component" value="Unassembled WGS sequence"/>
</dbReference>
<proteinExistence type="predicted"/>
<dbReference type="AlphaFoldDB" id="A0AAW1JZ92"/>
<dbReference type="EMBL" id="JASPKY010000297">
    <property type="protein sequence ID" value="KAK9710201.1"/>
    <property type="molecule type" value="Genomic_DNA"/>
</dbReference>
<keyword evidence="2" id="KW-1185">Reference proteome</keyword>
<gene>
    <name evidence="1" type="ORF">QE152_g26181</name>
</gene>